<accession>A0A1R4B4M4</accession>
<proteinExistence type="predicted"/>
<keyword evidence="2" id="KW-1185">Reference proteome</keyword>
<gene>
    <name evidence="1" type="ORF">VPAL9027_01851</name>
</gene>
<evidence type="ECO:0000313" key="2">
    <source>
        <dbReference type="Proteomes" id="UP000189475"/>
    </source>
</evidence>
<name>A0A1R4B4M4_9VIBR</name>
<dbReference type="EMBL" id="FUFT01000005">
    <property type="protein sequence ID" value="SJL83872.1"/>
    <property type="molecule type" value="Genomic_DNA"/>
</dbReference>
<reference evidence="1 2" key="1">
    <citation type="submission" date="2017-02" db="EMBL/GenBank/DDBJ databases">
        <authorList>
            <person name="Peterson S.W."/>
        </authorList>
    </citation>
    <scope>NUCLEOTIDE SEQUENCE [LARGE SCALE GENOMIC DNA]</scope>
    <source>
        <strain evidence="1 2">CECT 9027</strain>
    </source>
</reference>
<protein>
    <submittedName>
        <fullName evidence="1">Uncharacterized protein</fullName>
    </submittedName>
</protein>
<dbReference type="Proteomes" id="UP000189475">
    <property type="component" value="Unassembled WGS sequence"/>
</dbReference>
<dbReference type="RefSeq" id="WP_077314284.1">
    <property type="nucleotide sequence ID" value="NZ_AP024888.1"/>
</dbReference>
<organism evidence="1 2">
    <name type="scientific">Vibrio palustris</name>
    <dbReference type="NCBI Taxonomy" id="1918946"/>
    <lineage>
        <taxon>Bacteria</taxon>
        <taxon>Pseudomonadati</taxon>
        <taxon>Pseudomonadota</taxon>
        <taxon>Gammaproteobacteria</taxon>
        <taxon>Vibrionales</taxon>
        <taxon>Vibrionaceae</taxon>
        <taxon>Vibrio</taxon>
    </lineage>
</organism>
<dbReference type="AlphaFoldDB" id="A0A1R4B4M4"/>
<dbReference type="OrthoDB" id="5892521at2"/>
<sequence length="61" mass="7051">MPHTMSMNTLEHTSTDDKTYAVNFKGLIKHFFDVVTLRKETTSFHNTSELSEHLLRDIGLN</sequence>
<evidence type="ECO:0000313" key="1">
    <source>
        <dbReference type="EMBL" id="SJL83872.1"/>
    </source>
</evidence>